<dbReference type="EMBL" id="MHIE01000002">
    <property type="protein sequence ID" value="OGY46707.1"/>
    <property type="molecule type" value="Genomic_DNA"/>
</dbReference>
<accession>A0A1G1Y567</accession>
<comment type="caution">
    <text evidence="2">The sequence shown here is derived from an EMBL/GenBank/DDBJ whole genome shotgun (WGS) entry which is preliminary data.</text>
</comment>
<dbReference type="Proteomes" id="UP000178240">
    <property type="component" value="Unassembled WGS sequence"/>
</dbReference>
<evidence type="ECO:0000313" key="3">
    <source>
        <dbReference type="Proteomes" id="UP000178240"/>
    </source>
</evidence>
<organism evidence="2 3">
    <name type="scientific">Candidatus Buchananbacteria bacterium RIFCSPHIGHO2_01_FULL_44_11</name>
    <dbReference type="NCBI Taxonomy" id="1797535"/>
    <lineage>
        <taxon>Bacteria</taxon>
        <taxon>Candidatus Buchananiibacteriota</taxon>
    </lineage>
</organism>
<evidence type="ECO:0000256" key="1">
    <source>
        <dbReference type="SAM" id="Phobius"/>
    </source>
</evidence>
<keyword evidence="1" id="KW-0812">Transmembrane</keyword>
<feature type="transmembrane region" description="Helical" evidence="1">
    <location>
        <begin position="46"/>
        <end position="64"/>
    </location>
</feature>
<gene>
    <name evidence="2" type="ORF">A2744_01435</name>
</gene>
<name>A0A1G1Y567_9BACT</name>
<proteinExistence type="predicted"/>
<protein>
    <submittedName>
        <fullName evidence="2">Uncharacterized protein</fullName>
    </submittedName>
</protein>
<keyword evidence="1" id="KW-0472">Membrane</keyword>
<keyword evidence="1" id="KW-1133">Transmembrane helix</keyword>
<sequence>MLQIFDPNSSSLFSMLTVDFIRLILSLIWIVLALRIVWRVEKKLDTFFKFLAFAGILIFIRQFFRIIQDLEIIRQGPWFTLMDLIPTVLVIWGLVVVSSLITKLDKEKE</sequence>
<feature type="transmembrane region" description="Helical" evidence="1">
    <location>
        <begin position="84"/>
        <end position="102"/>
    </location>
</feature>
<evidence type="ECO:0000313" key="2">
    <source>
        <dbReference type="EMBL" id="OGY46707.1"/>
    </source>
</evidence>
<reference evidence="2 3" key="1">
    <citation type="journal article" date="2016" name="Nat. Commun.">
        <title>Thousands of microbial genomes shed light on interconnected biogeochemical processes in an aquifer system.</title>
        <authorList>
            <person name="Anantharaman K."/>
            <person name="Brown C.T."/>
            <person name="Hug L.A."/>
            <person name="Sharon I."/>
            <person name="Castelle C.J."/>
            <person name="Probst A.J."/>
            <person name="Thomas B.C."/>
            <person name="Singh A."/>
            <person name="Wilkins M.J."/>
            <person name="Karaoz U."/>
            <person name="Brodie E.L."/>
            <person name="Williams K.H."/>
            <person name="Hubbard S.S."/>
            <person name="Banfield J.F."/>
        </authorList>
    </citation>
    <scope>NUCLEOTIDE SEQUENCE [LARGE SCALE GENOMIC DNA]</scope>
</reference>
<feature type="transmembrane region" description="Helical" evidence="1">
    <location>
        <begin position="12"/>
        <end position="34"/>
    </location>
</feature>
<dbReference type="AlphaFoldDB" id="A0A1G1Y567"/>